<sequence>MVQNLDAVAESQNAAGQRDSDPIKVPDDDEVSDRSDSASLEDFSDEDDVIATTDPLHDNTTRVRYNDHNLYSDCFIDRLDFFEEQLEVPLKKYYSFHKGRDISPDKLRKFRNQCRQQQANALRRIKTWKQNGRVGHEPLPTQTDSPSKYGIFFDSDTENELDHESIKIIKRKKKGAGVLKRPRPAEEEQETEKLEEATNECSPSKKQKTVQWSEWVYTYPPPKYPERNTPEDDDSDAEASQSESDEE</sequence>
<protein>
    <submittedName>
        <fullName evidence="2">Uncharacterized protein</fullName>
    </submittedName>
</protein>
<comment type="caution">
    <text evidence="2">The sequence shown here is derived from an EMBL/GenBank/DDBJ whole genome shotgun (WGS) entry which is preliminary data.</text>
</comment>
<feature type="compositionally biased region" description="Basic and acidic residues" evidence="1">
    <location>
        <begin position="18"/>
        <end position="36"/>
    </location>
</feature>
<dbReference type="EMBL" id="JAUKTV010000006">
    <property type="protein sequence ID" value="KAK0736181.1"/>
    <property type="molecule type" value="Genomic_DNA"/>
</dbReference>
<proteinExistence type="predicted"/>
<feature type="compositionally biased region" description="Acidic residues" evidence="1">
    <location>
        <begin position="231"/>
        <end position="247"/>
    </location>
</feature>
<evidence type="ECO:0000256" key="1">
    <source>
        <dbReference type="SAM" id="MobiDB-lite"/>
    </source>
</evidence>
<feature type="compositionally biased region" description="Basic and acidic residues" evidence="1">
    <location>
        <begin position="183"/>
        <end position="196"/>
    </location>
</feature>
<gene>
    <name evidence="2" type="ORF">B0T21DRAFT_348274</name>
</gene>
<name>A0AA40BL94_9PEZI</name>
<feature type="region of interest" description="Disordered" evidence="1">
    <location>
        <begin position="1"/>
        <end position="46"/>
    </location>
</feature>
<evidence type="ECO:0000313" key="2">
    <source>
        <dbReference type="EMBL" id="KAK0736181.1"/>
    </source>
</evidence>
<dbReference type="Proteomes" id="UP001172159">
    <property type="component" value="Unassembled WGS sequence"/>
</dbReference>
<dbReference type="AlphaFoldDB" id="A0AA40BL94"/>
<keyword evidence="3" id="KW-1185">Reference proteome</keyword>
<organism evidence="2 3">
    <name type="scientific">Apiosordaria backusii</name>
    <dbReference type="NCBI Taxonomy" id="314023"/>
    <lineage>
        <taxon>Eukaryota</taxon>
        <taxon>Fungi</taxon>
        <taxon>Dikarya</taxon>
        <taxon>Ascomycota</taxon>
        <taxon>Pezizomycotina</taxon>
        <taxon>Sordariomycetes</taxon>
        <taxon>Sordariomycetidae</taxon>
        <taxon>Sordariales</taxon>
        <taxon>Lasiosphaeriaceae</taxon>
        <taxon>Apiosordaria</taxon>
    </lineage>
</organism>
<evidence type="ECO:0000313" key="3">
    <source>
        <dbReference type="Proteomes" id="UP001172159"/>
    </source>
</evidence>
<feature type="compositionally biased region" description="Polar residues" evidence="1">
    <location>
        <begin position="201"/>
        <end position="212"/>
    </location>
</feature>
<feature type="region of interest" description="Disordered" evidence="1">
    <location>
        <begin position="172"/>
        <end position="247"/>
    </location>
</feature>
<reference evidence="2" key="1">
    <citation type="submission" date="2023-06" db="EMBL/GenBank/DDBJ databases">
        <title>Genome-scale phylogeny and comparative genomics of the fungal order Sordariales.</title>
        <authorList>
            <consortium name="Lawrence Berkeley National Laboratory"/>
            <person name="Hensen N."/>
            <person name="Bonometti L."/>
            <person name="Westerberg I."/>
            <person name="Brannstrom I.O."/>
            <person name="Guillou S."/>
            <person name="Cros-Aarteil S."/>
            <person name="Calhoun S."/>
            <person name="Haridas S."/>
            <person name="Kuo A."/>
            <person name="Mondo S."/>
            <person name="Pangilinan J."/>
            <person name="Riley R."/>
            <person name="Labutti K."/>
            <person name="Andreopoulos B."/>
            <person name="Lipzen A."/>
            <person name="Chen C."/>
            <person name="Yanf M."/>
            <person name="Daum C."/>
            <person name="Ng V."/>
            <person name="Clum A."/>
            <person name="Steindorff A."/>
            <person name="Ohm R."/>
            <person name="Martin F."/>
            <person name="Silar P."/>
            <person name="Natvig D."/>
            <person name="Lalanne C."/>
            <person name="Gautier V."/>
            <person name="Ament-Velasquez S.L."/>
            <person name="Kruys A."/>
            <person name="Hutchinson M.I."/>
            <person name="Powell A.J."/>
            <person name="Barry K."/>
            <person name="Miller A.N."/>
            <person name="Grigoriev I.V."/>
            <person name="Debuchy R."/>
            <person name="Gladieux P."/>
            <person name="Thoren M.H."/>
            <person name="Johannesson H."/>
        </authorList>
    </citation>
    <scope>NUCLEOTIDE SEQUENCE</scope>
    <source>
        <strain evidence="2">CBS 540.89</strain>
    </source>
</reference>
<accession>A0AA40BL94</accession>